<dbReference type="GO" id="GO:0070740">
    <property type="term" value="F:tubulin-glutamic acid ligase activity"/>
    <property type="evidence" value="ECO:0000318"/>
    <property type="project" value="GO_Central"/>
</dbReference>
<evidence type="ECO:0000313" key="7">
    <source>
        <dbReference type="Proteomes" id="UP000001542"/>
    </source>
</evidence>
<gene>
    <name evidence="6" type="ORF">TVAG_161030</name>
</gene>
<dbReference type="VEuPathDB" id="TrichDB:TVAG_161030"/>
<dbReference type="Proteomes" id="UP000001542">
    <property type="component" value="Unassembled WGS sequence"/>
</dbReference>
<dbReference type="PROSITE" id="PS51221">
    <property type="entry name" value="TTL"/>
    <property type="match status" value="1"/>
</dbReference>
<dbReference type="GO" id="GO:0005524">
    <property type="term" value="F:ATP binding"/>
    <property type="evidence" value="ECO:0007669"/>
    <property type="project" value="UniProtKB-KW"/>
</dbReference>
<dbReference type="PANTHER" id="PTHR12241:SF145">
    <property type="entry name" value="TUBULIN POLYGLUTAMYLASE TTLL5"/>
    <property type="match status" value="1"/>
</dbReference>
<dbReference type="VEuPathDB" id="TrichDB:TVAGG3_0228010"/>
<sequence length="491" mass="57870">MEKINFLFKQHQLPFSYIETPKPEDSDRVSNKMQRFFPYFTSTDLHVDCLKKVGMKPVVNTTNVNIFIGKILPDEDFEAVKPWQKLSHFHSVDLIGRKDEFHQRIQELTERMGYSETLFYQQTYILPDDFDKIINAWSTSQYWILKPRASSKGQNIEVRDSSEQTYPPYPYLVQKYLDRPFLIMGRKFDIRFYTLVTSVEPMTIYIHRHGLGLFCTVPFDKSKGVNEPRMHITNWEVNKNSEFFVRPKGIEEKPEDSKWSLPFFFKWLQENGYDSEKIKKDMEYAAIKATIAGMDKVRDSHKNHVNNRHQCFELLGIDMLLDEDLNPTVVEINVSPGMTGTDSALDKWMKTEVLLDTYNMARIIDCDPEIGCDAANKIYDFEKKSVSKKRRENVEKEIIRPWDDPTFMDIEIIRDFVDEQERLRGFHLVFPNKENMMKYEKCFLRKTYADIVLRDWILMNDSERIAVLESHIAEHDDQINSIANASSCNIC</sequence>
<protein>
    <recommendedName>
        <fullName evidence="4">Tubulin--tyrosine ligase-like protein 5</fullName>
    </recommendedName>
</protein>
<evidence type="ECO:0000256" key="4">
    <source>
        <dbReference type="ARBA" id="ARBA00041448"/>
    </source>
</evidence>
<evidence type="ECO:0000256" key="2">
    <source>
        <dbReference type="ARBA" id="ARBA00022741"/>
    </source>
</evidence>
<keyword evidence="3" id="KW-0067">ATP-binding</keyword>
<keyword evidence="7" id="KW-1185">Reference proteome</keyword>
<evidence type="ECO:0000256" key="1">
    <source>
        <dbReference type="ARBA" id="ARBA00022598"/>
    </source>
</evidence>
<dbReference type="OrthoDB" id="202825at2759"/>
<dbReference type="SMR" id="A2E4V8"/>
<dbReference type="GO" id="GO:0036064">
    <property type="term" value="C:ciliary basal body"/>
    <property type="evidence" value="ECO:0000318"/>
    <property type="project" value="GO_Central"/>
</dbReference>
<dbReference type="SUPFAM" id="SSF56059">
    <property type="entry name" value="Glutathione synthetase ATP-binding domain-like"/>
    <property type="match status" value="1"/>
</dbReference>
<accession>A2E4V8</accession>
<proteinExistence type="predicted"/>
<dbReference type="EMBL" id="DS113304">
    <property type="protein sequence ID" value="EAY12297.1"/>
    <property type="molecule type" value="Genomic_DNA"/>
</dbReference>
<organism evidence="6 7">
    <name type="scientific">Trichomonas vaginalis (strain ATCC PRA-98 / G3)</name>
    <dbReference type="NCBI Taxonomy" id="412133"/>
    <lineage>
        <taxon>Eukaryota</taxon>
        <taxon>Metamonada</taxon>
        <taxon>Parabasalia</taxon>
        <taxon>Trichomonadida</taxon>
        <taxon>Trichomonadidae</taxon>
        <taxon>Trichomonas</taxon>
    </lineage>
</organism>
<comment type="catalytic activity">
    <reaction evidence="5">
        <text>L-glutamyl-[protein] + L-glutamate + ATP = gamma-L-glutamyl-L-glutamyl-[protein] + ADP + phosphate + H(+)</text>
        <dbReference type="Rhea" id="RHEA:60144"/>
        <dbReference type="Rhea" id="RHEA-COMP:10208"/>
        <dbReference type="Rhea" id="RHEA-COMP:15517"/>
        <dbReference type="ChEBI" id="CHEBI:15378"/>
        <dbReference type="ChEBI" id="CHEBI:29973"/>
        <dbReference type="ChEBI" id="CHEBI:29985"/>
        <dbReference type="ChEBI" id="CHEBI:30616"/>
        <dbReference type="ChEBI" id="CHEBI:43474"/>
        <dbReference type="ChEBI" id="CHEBI:143622"/>
        <dbReference type="ChEBI" id="CHEBI:456216"/>
    </reaction>
    <physiologicalReaction direction="left-to-right" evidence="5">
        <dbReference type="Rhea" id="RHEA:60145"/>
    </physiologicalReaction>
</comment>
<dbReference type="Pfam" id="PF03133">
    <property type="entry name" value="TTL"/>
    <property type="match status" value="1"/>
</dbReference>
<dbReference type="GO" id="GO:0000226">
    <property type="term" value="P:microtubule cytoskeleton organization"/>
    <property type="evidence" value="ECO:0000318"/>
    <property type="project" value="GO_Central"/>
</dbReference>
<evidence type="ECO:0000313" key="6">
    <source>
        <dbReference type="EMBL" id="EAY12297.1"/>
    </source>
</evidence>
<reference evidence="6" key="1">
    <citation type="submission" date="2006-10" db="EMBL/GenBank/DDBJ databases">
        <authorList>
            <person name="Amadeo P."/>
            <person name="Zhao Q."/>
            <person name="Wortman J."/>
            <person name="Fraser-Liggett C."/>
            <person name="Carlton J."/>
        </authorList>
    </citation>
    <scope>NUCLEOTIDE SEQUENCE</scope>
    <source>
        <strain evidence="6">G3</strain>
    </source>
</reference>
<evidence type="ECO:0000256" key="5">
    <source>
        <dbReference type="ARBA" id="ARBA00049274"/>
    </source>
</evidence>
<dbReference type="RefSeq" id="XP_001324520.1">
    <property type="nucleotide sequence ID" value="XM_001324485.1"/>
</dbReference>
<dbReference type="InParanoid" id="A2E4V8"/>
<keyword evidence="1 6" id="KW-0436">Ligase</keyword>
<dbReference type="Gene3D" id="3.30.470.20">
    <property type="entry name" value="ATP-grasp fold, B domain"/>
    <property type="match status" value="1"/>
</dbReference>
<evidence type="ECO:0000256" key="3">
    <source>
        <dbReference type="ARBA" id="ARBA00022840"/>
    </source>
</evidence>
<dbReference type="FunCoup" id="A2E4V8">
    <property type="interactions" value="1"/>
</dbReference>
<dbReference type="PANTHER" id="PTHR12241">
    <property type="entry name" value="TUBULIN POLYGLUTAMYLASE"/>
    <property type="match status" value="1"/>
</dbReference>
<dbReference type="GO" id="GO:0015631">
    <property type="term" value="F:tubulin binding"/>
    <property type="evidence" value="ECO:0000318"/>
    <property type="project" value="GO_Central"/>
</dbReference>
<dbReference type="eggNOG" id="KOG2156">
    <property type="taxonomic scope" value="Eukaryota"/>
</dbReference>
<reference evidence="6" key="2">
    <citation type="journal article" date="2007" name="Science">
        <title>Draft genome sequence of the sexually transmitted pathogen Trichomonas vaginalis.</title>
        <authorList>
            <person name="Carlton J.M."/>
            <person name="Hirt R.P."/>
            <person name="Silva J.C."/>
            <person name="Delcher A.L."/>
            <person name="Schatz M."/>
            <person name="Zhao Q."/>
            <person name="Wortman J.R."/>
            <person name="Bidwell S.L."/>
            <person name="Alsmark U.C.M."/>
            <person name="Besteiro S."/>
            <person name="Sicheritz-Ponten T."/>
            <person name="Noel C.J."/>
            <person name="Dacks J.B."/>
            <person name="Foster P.G."/>
            <person name="Simillion C."/>
            <person name="Van de Peer Y."/>
            <person name="Miranda-Saavedra D."/>
            <person name="Barton G.J."/>
            <person name="Westrop G.D."/>
            <person name="Mueller S."/>
            <person name="Dessi D."/>
            <person name="Fiori P.L."/>
            <person name="Ren Q."/>
            <person name="Paulsen I."/>
            <person name="Zhang H."/>
            <person name="Bastida-Corcuera F.D."/>
            <person name="Simoes-Barbosa A."/>
            <person name="Brown M.T."/>
            <person name="Hayes R.D."/>
            <person name="Mukherjee M."/>
            <person name="Okumura C.Y."/>
            <person name="Schneider R."/>
            <person name="Smith A.J."/>
            <person name="Vanacova S."/>
            <person name="Villalvazo M."/>
            <person name="Haas B.J."/>
            <person name="Pertea M."/>
            <person name="Feldblyum T.V."/>
            <person name="Utterback T.R."/>
            <person name="Shu C.L."/>
            <person name="Osoegawa K."/>
            <person name="de Jong P.J."/>
            <person name="Hrdy I."/>
            <person name="Horvathova L."/>
            <person name="Zubacova Z."/>
            <person name="Dolezal P."/>
            <person name="Malik S.B."/>
            <person name="Logsdon J.M. Jr."/>
            <person name="Henze K."/>
            <person name="Gupta A."/>
            <person name="Wang C.C."/>
            <person name="Dunne R.L."/>
            <person name="Upcroft J.A."/>
            <person name="Upcroft P."/>
            <person name="White O."/>
            <person name="Salzberg S.L."/>
            <person name="Tang P."/>
            <person name="Chiu C.-H."/>
            <person name="Lee Y.-S."/>
            <person name="Embley T.M."/>
            <person name="Coombs G.H."/>
            <person name="Mottram J.C."/>
            <person name="Tachezy J."/>
            <person name="Fraser-Liggett C.M."/>
            <person name="Johnson P.J."/>
        </authorList>
    </citation>
    <scope>NUCLEOTIDE SEQUENCE [LARGE SCALE GENOMIC DNA]</scope>
    <source>
        <strain evidence="6">G3</strain>
    </source>
</reference>
<keyword evidence="2" id="KW-0547">Nucleotide-binding</keyword>
<dbReference type="KEGG" id="tva:4770258"/>
<dbReference type="InterPro" id="IPR004344">
    <property type="entry name" value="TTL/TTLL_fam"/>
</dbReference>
<dbReference type="AlphaFoldDB" id="A2E4V8"/>
<name>A2E4V8_TRIV3</name>